<evidence type="ECO:0000259" key="7">
    <source>
        <dbReference type="Pfam" id="PF02687"/>
    </source>
</evidence>
<dbReference type="AlphaFoldDB" id="A0A0F9VL22"/>
<dbReference type="EMBL" id="LAZR01000499">
    <property type="protein sequence ID" value="KKN66498.1"/>
    <property type="molecule type" value="Genomic_DNA"/>
</dbReference>
<dbReference type="PANTHER" id="PTHR43738">
    <property type="entry name" value="ABC TRANSPORTER, MEMBRANE PROTEIN"/>
    <property type="match status" value="1"/>
</dbReference>
<feature type="transmembrane region" description="Helical" evidence="6">
    <location>
        <begin position="320"/>
        <end position="336"/>
    </location>
</feature>
<dbReference type="InterPro" id="IPR003838">
    <property type="entry name" value="ABC3_permease_C"/>
</dbReference>
<feature type="transmembrane region" description="Helical" evidence="6">
    <location>
        <begin position="15"/>
        <end position="34"/>
    </location>
</feature>
<comment type="caution">
    <text evidence="9">The sequence shown here is derived from an EMBL/GenBank/DDBJ whole genome shotgun (WGS) entry which is preliminary data.</text>
</comment>
<evidence type="ECO:0000256" key="1">
    <source>
        <dbReference type="ARBA" id="ARBA00004651"/>
    </source>
</evidence>
<evidence type="ECO:0008006" key="10">
    <source>
        <dbReference type="Google" id="ProtNLM"/>
    </source>
</evidence>
<dbReference type="Pfam" id="PF12704">
    <property type="entry name" value="MacB_PCD"/>
    <property type="match status" value="1"/>
</dbReference>
<dbReference type="GO" id="GO:0005886">
    <property type="term" value="C:plasma membrane"/>
    <property type="evidence" value="ECO:0007669"/>
    <property type="project" value="UniProtKB-SubCell"/>
</dbReference>
<feature type="transmembrane region" description="Helical" evidence="6">
    <location>
        <begin position="383"/>
        <end position="407"/>
    </location>
</feature>
<accession>A0A0F9VL22</accession>
<evidence type="ECO:0000259" key="8">
    <source>
        <dbReference type="Pfam" id="PF12704"/>
    </source>
</evidence>
<evidence type="ECO:0000256" key="5">
    <source>
        <dbReference type="ARBA" id="ARBA00023136"/>
    </source>
</evidence>
<evidence type="ECO:0000256" key="3">
    <source>
        <dbReference type="ARBA" id="ARBA00022692"/>
    </source>
</evidence>
<gene>
    <name evidence="9" type="ORF">LCGC14_0471030</name>
</gene>
<reference evidence="9" key="1">
    <citation type="journal article" date="2015" name="Nature">
        <title>Complex archaea that bridge the gap between prokaryotes and eukaryotes.</title>
        <authorList>
            <person name="Spang A."/>
            <person name="Saw J.H."/>
            <person name="Jorgensen S.L."/>
            <person name="Zaremba-Niedzwiedzka K."/>
            <person name="Martijn J."/>
            <person name="Lind A.E."/>
            <person name="van Eijk R."/>
            <person name="Schleper C."/>
            <person name="Guy L."/>
            <person name="Ettema T.J."/>
        </authorList>
    </citation>
    <scope>NUCLEOTIDE SEQUENCE</scope>
</reference>
<protein>
    <recommendedName>
        <fullName evidence="10">ABC3 transporter permease protein domain-containing protein</fullName>
    </recommendedName>
</protein>
<dbReference type="Pfam" id="PF02687">
    <property type="entry name" value="FtsX"/>
    <property type="match status" value="1"/>
</dbReference>
<evidence type="ECO:0000256" key="4">
    <source>
        <dbReference type="ARBA" id="ARBA00022989"/>
    </source>
</evidence>
<keyword evidence="2" id="KW-1003">Cell membrane</keyword>
<feature type="domain" description="MacB-like periplasmic core" evidence="8">
    <location>
        <begin position="18"/>
        <end position="259"/>
    </location>
</feature>
<keyword evidence="3 6" id="KW-0812">Transmembrane</keyword>
<evidence type="ECO:0000256" key="2">
    <source>
        <dbReference type="ARBA" id="ARBA00022475"/>
    </source>
</evidence>
<comment type="subcellular location">
    <subcellularLocation>
        <location evidence="1">Cell membrane</location>
        <topology evidence="1">Multi-pass membrane protein</topology>
    </subcellularLocation>
</comment>
<proteinExistence type="predicted"/>
<keyword evidence="4 6" id="KW-1133">Transmembrane helix</keyword>
<name>A0A0F9VL22_9ZZZZ</name>
<feature type="transmembrane region" description="Helical" evidence="6">
    <location>
        <begin position="288"/>
        <end position="308"/>
    </location>
</feature>
<dbReference type="InterPro" id="IPR051125">
    <property type="entry name" value="ABC-4/HrtB_transporter"/>
</dbReference>
<feature type="transmembrane region" description="Helical" evidence="6">
    <location>
        <begin position="342"/>
        <end position="362"/>
    </location>
</feature>
<dbReference type="PANTHER" id="PTHR43738:SF2">
    <property type="entry name" value="ABC TRANSPORTER PERMEASE"/>
    <property type="match status" value="1"/>
</dbReference>
<evidence type="ECO:0000313" key="9">
    <source>
        <dbReference type="EMBL" id="KKN66498.1"/>
    </source>
</evidence>
<feature type="domain" description="ABC3 transporter permease C-terminal" evidence="7">
    <location>
        <begin position="291"/>
        <end position="412"/>
    </location>
</feature>
<sequence>MLIKLAIKSLLQRKVSVLLTVMMIAVSIFVLFSVETIRYQAKDSFSKTVSGVDLIVGARTGQLNLLLYSVFHIGHATNNISWQSYQQLAKNPNVAWTIPIALGDSHRGYRVLGTTADLFTFFKYGEQQTLTFAQGHAFNDLYDAVIGADVAKQLGYKIGDKIILSHGVAKTSFSQHKDKPFTISGVLKPTGTPSDKTVYVSLQAIEAIHIDWQHGVKLPNFKTSNKAISADSLVPETITAFMVGLKSKLATFAVQQQVNNFSAEPLMAILPGATLVELWQMLGSVEQILLLISVLVLAGALLGMSNMLLVSMKERQHEMAILRVVGASPLVILLLIQLEAMLLVIAGIILALLALWLSMWLFSGYITSEYGLFMNQQLLNSHLMIDVGWILLASFFVTMIPAVSAYYRSLYANLR</sequence>
<organism evidence="9">
    <name type="scientific">marine sediment metagenome</name>
    <dbReference type="NCBI Taxonomy" id="412755"/>
    <lineage>
        <taxon>unclassified sequences</taxon>
        <taxon>metagenomes</taxon>
        <taxon>ecological metagenomes</taxon>
    </lineage>
</organism>
<dbReference type="InterPro" id="IPR025857">
    <property type="entry name" value="MacB_PCD"/>
</dbReference>
<keyword evidence="5 6" id="KW-0472">Membrane</keyword>
<evidence type="ECO:0000256" key="6">
    <source>
        <dbReference type="SAM" id="Phobius"/>
    </source>
</evidence>